<sequence>MEMVRLLIDATADMALRDNNGNTPLDLAEQSGYDEVARYLKDSAGNTPLDLAEQSGYDEVARYLKDSAATSSGQSQRFPGLATVATVENWLPIHAAVMNKRLDILDMLLKHPYPAYMWQPFLHHAGPYQFLYPFDVNARDHSNQTPLYIACSQGHLSIVERLLQLKVKASKIPEERDDPASASAAPGSEPKAIGAS</sequence>
<feature type="region of interest" description="Disordered" evidence="4">
    <location>
        <begin position="170"/>
        <end position="196"/>
    </location>
</feature>
<organism evidence="5 6">
    <name type="scientific">Priapulus caudatus</name>
    <name type="common">Priapulid worm</name>
    <dbReference type="NCBI Taxonomy" id="37621"/>
    <lineage>
        <taxon>Eukaryota</taxon>
        <taxon>Metazoa</taxon>
        <taxon>Ecdysozoa</taxon>
        <taxon>Scalidophora</taxon>
        <taxon>Priapulida</taxon>
        <taxon>Priapulimorpha</taxon>
        <taxon>Priapulimorphida</taxon>
        <taxon>Priapulidae</taxon>
        <taxon>Priapulus</taxon>
    </lineage>
</organism>
<evidence type="ECO:0000256" key="4">
    <source>
        <dbReference type="SAM" id="MobiDB-lite"/>
    </source>
</evidence>
<evidence type="ECO:0000256" key="3">
    <source>
        <dbReference type="PROSITE-ProRule" id="PRU00023"/>
    </source>
</evidence>
<dbReference type="Pfam" id="PF13637">
    <property type="entry name" value="Ank_4"/>
    <property type="match status" value="1"/>
</dbReference>
<keyword evidence="1" id="KW-0677">Repeat</keyword>
<dbReference type="Pfam" id="PF13606">
    <property type="entry name" value="Ank_3"/>
    <property type="match status" value="1"/>
</dbReference>
<evidence type="ECO:0000256" key="1">
    <source>
        <dbReference type="ARBA" id="ARBA00022737"/>
    </source>
</evidence>
<reference evidence="6" key="1">
    <citation type="submission" date="2025-08" db="UniProtKB">
        <authorList>
            <consortium name="RefSeq"/>
        </authorList>
    </citation>
    <scope>IDENTIFICATION</scope>
</reference>
<dbReference type="InterPro" id="IPR036770">
    <property type="entry name" value="Ankyrin_rpt-contain_sf"/>
</dbReference>
<gene>
    <name evidence="6" type="primary">LOC106819876</name>
</gene>
<dbReference type="SUPFAM" id="SSF48403">
    <property type="entry name" value="Ankyrin repeat"/>
    <property type="match status" value="1"/>
</dbReference>
<keyword evidence="5" id="KW-1185">Reference proteome</keyword>
<dbReference type="Gene3D" id="1.25.40.20">
    <property type="entry name" value="Ankyrin repeat-containing domain"/>
    <property type="match status" value="2"/>
</dbReference>
<dbReference type="PANTHER" id="PTHR24173:SF74">
    <property type="entry name" value="ANKYRIN REPEAT DOMAIN-CONTAINING PROTEIN 16"/>
    <property type="match status" value="1"/>
</dbReference>
<dbReference type="SMART" id="SM00248">
    <property type="entry name" value="ANK"/>
    <property type="match status" value="3"/>
</dbReference>
<feature type="repeat" description="ANK" evidence="3">
    <location>
        <begin position="142"/>
        <end position="164"/>
    </location>
</feature>
<accession>A0ABM1F664</accession>
<protein>
    <submittedName>
        <fullName evidence="6">Espin-like</fullName>
    </submittedName>
</protein>
<name>A0ABM1F664_PRICU</name>
<dbReference type="Proteomes" id="UP000695022">
    <property type="component" value="Unplaced"/>
</dbReference>
<evidence type="ECO:0000313" key="6">
    <source>
        <dbReference type="RefSeq" id="XP_014679935.1"/>
    </source>
</evidence>
<dbReference type="GeneID" id="106819876"/>
<evidence type="ECO:0000313" key="5">
    <source>
        <dbReference type="Proteomes" id="UP000695022"/>
    </source>
</evidence>
<dbReference type="PROSITE" id="PS50297">
    <property type="entry name" value="ANK_REP_REGION"/>
    <property type="match status" value="1"/>
</dbReference>
<dbReference type="PANTHER" id="PTHR24173">
    <property type="entry name" value="ANKYRIN REPEAT CONTAINING"/>
    <property type="match status" value="1"/>
</dbReference>
<dbReference type="PROSITE" id="PS50088">
    <property type="entry name" value="ANK_REPEAT"/>
    <property type="match status" value="1"/>
</dbReference>
<proteinExistence type="predicted"/>
<dbReference type="RefSeq" id="XP_014679935.1">
    <property type="nucleotide sequence ID" value="XM_014824449.1"/>
</dbReference>
<evidence type="ECO:0000256" key="2">
    <source>
        <dbReference type="ARBA" id="ARBA00023043"/>
    </source>
</evidence>
<dbReference type="InterPro" id="IPR002110">
    <property type="entry name" value="Ankyrin_rpt"/>
</dbReference>
<keyword evidence="2 3" id="KW-0040">ANK repeat</keyword>
<dbReference type="Pfam" id="PF00023">
    <property type="entry name" value="Ank"/>
    <property type="match status" value="1"/>
</dbReference>
<feature type="compositionally biased region" description="Low complexity" evidence="4">
    <location>
        <begin position="180"/>
        <end position="196"/>
    </location>
</feature>